<protein>
    <submittedName>
        <fullName evidence="1">Uncharacterized protein</fullName>
    </submittedName>
</protein>
<dbReference type="EMBL" id="UINC01067079">
    <property type="protein sequence ID" value="SVB98407.1"/>
    <property type="molecule type" value="Genomic_DNA"/>
</dbReference>
<sequence length="91" mass="10430">MEFLNSLKKRSKHYTVPFSHWELNEPLTQETIKEICKAEIADLTKININYDGTRAVDGGEGKFREGISHGGKAIKFRCFINQDNSKNFPNL</sequence>
<name>A0A382IGQ0_9ZZZZ</name>
<accession>A0A382IGQ0</accession>
<gene>
    <name evidence="1" type="ORF">METZ01_LOCUS251261</name>
</gene>
<evidence type="ECO:0000313" key="1">
    <source>
        <dbReference type="EMBL" id="SVB98407.1"/>
    </source>
</evidence>
<proteinExistence type="predicted"/>
<dbReference type="AlphaFoldDB" id="A0A382IGQ0"/>
<reference evidence="1" key="1">
    <citation type="submission" date="2018-05" db="EMBL/GenBank/DDBJ databases">
        <authorList>
            <person name="Lanie J.A."/>
            <person name="Ng W.-L."/>
            <person name="Kazmierczak K.M."/>
            <person name="Andrzejewski T.M."/>
            <person name="Davidsen T.M."/>
            <person name="Wayne K.J."/>
            <person name="Tettelin H."/>
            <person name="Glass J.I."/>
            <person name="Rusch D."/>
            <person name="Podicherti R."/>
            <person name="Tsui H.-C.T."/>
            <person name="Winkler M.E."/>
        </authorList>
    </citation>
    <scope>NUCLEOTIDE SEQUENCE</scope>
</reference>
<feature type="non-terminal residue" evidence="1">
    <location>
        <position position="91"/>
    </location>
</feature>
<organism evidence="1">
    <name type="scientific">marine metagenome</name>
    <dbReference type="NCBI Taxonomy" id="408172"/>
    <lineage>
        <taxon>unclassified sequences</taxon>
        <taxon>metagenomes</taxon>
        <taxon>ecological metagenomes</taxon>
    </lineage>
</organism>